<reference evidence="1 2" key="1">
    <citation type="submission" date="2014-03" db="EMBL/GenBank/DDBJ databases">
        <title>Genomics of Bifidobacteria.</title>
        <authorList>
            <person name="Ventura M."/>
            <person name="Milani C."/>
            <person name="Lugli G.A."/>
        </authorList>
    </citation>
    <scope>NUCLEOTIDE SEQUENCE [LARGE SCALE GENOMIC DNA]</scope>
    <source>
        <strain evidence="1 2">DSM 23969</strain>
    </source>
</reference>
<dbReference type="eggNOG" id="COG1196">
    <property type="taxonomic scope" value="Bacteria"/>
</dbReference>
<keyword evidence="1" id="KW-0808">Transferase</keyword>
<dbReference type="Proteomes" id="UP000029108">
    <property type="component" value="Unassembled WGS sequence"/>
</dbReference>
<comment type="caution">
    <text evidence="1">The sequence shown here is derived from an EMBL/GenBank/DDBJ whole genome shotgun (WGS) entry which is preliminary data.</text>
</comment>
<dbReference type="GO" id="GO:0009007">
    <property type="term" value="F:site-specific DNA-methyltransferase (adenine-specific) activity"/>
    <property type="evidence" value="ECO:0007669"/>
    <property type="project" value="InterPro"/>
</dbReference>
<dbReference type="RefSeq" id="WP_033496189.1">
    <property type="nucleotide sequence ID" value="NZ_JDUU01000035.1"/>
</dbReference>
<evidence type="ECO:0000313" key="1">
    <source>
        <dbReference type="EMBL" id="KFI53726.1"/>
    </source>
</evidence>
<gene>
    <name evidence="1" type="ORF">BBIA_1324</name>
</gene>
<keyword evidence="1" id="KW-0489">Methyltransferase</keyword>
<dbReference type="InterPro" id="IPR002052">
    <property type="entry name" value="DNA_methylase_N6_adenine_CS"/>
</dbReference>
<dbReference type="STRING" id="1437608.GCA_000771645_01850"/>
<evidence type="ECO:0000313" key="2">
    <source>
        <dbReference type="Proteomes" id="UP000029108"/>
    </source>
</evidence>
<dbReference type="Pfam" id="PF05869">
    <property type="entry name" value="Dam"/>
    <property type="match status" value="1"/>
</dbReference>
<name>A0A087A4M6_9BIFI</name>
<dbReference type="EMBL" id="JGYN01000002">
    <property type="protein sequence ID" value="KFI53726.1"/>
    <property type="molecule type" value="Genomic_DNA"/>
</dbReference>
<accession>A0A087A4M6</accession>
<protein>
    <submittedName>
        <fullName evidence="1">N-6-adenine-methyltransferase</fullName>
    </submittedName>
</protein>
<dbReference type="InterPro" id="IPR008593">
    <property type="entry name" value="Dam_MeTrfase"/>
</dbReference>
<dbReference type="GO" id="GO:0003677">
    <property type="term" value="F:DNA binding"/>
    <property type="evidence" value="ECO:0007669"/>
    <property type="project" value="InterPro"/>
</dbReference>
<proteinExistence type="predicted"/>
<dbReference type="GO" id="GO:0032259">
    <property type="term" value="P:methylation"/>
    <property type="evidence" value="ECO:0007669"/>
    <property type="project" value="UniProtKB-KW"/>
</dbReference>
<dbReference type="GO" id="GO:0009307">
    <property type="term" value="P:DNA restriction-modification system"/>
    <property type="evidence" value="ECO:0007669"/>
    <property type="project" value="InterPro"/>
</dbReference>
<dbReference type="AlphaFoldDB" id="A0A087A4M6"/>
<organism evidence="1 2">
    <name type="scientific">Bifidobacterium biavatii DSM 23969</name>
    <dbReference type="NCBI Taxonomy" id="1437608"/>
    <lineage>
        <taxon>Bacteria</taxon>
        <taxon>Bacillati</taxon>
        <taxon>Actinomycetota</taxon>
        <taxon>Actinomycetes</taxon>
        <taxon>Bifidobacteriales</taxon>
        <taxon>Bifidobacteriaceae</taxon>
        <taxon>Bifidobacterium</taxon>
    </lineage>
</organism>
<keyword evidence="2" id="KW-1185">Reference proteome</keyword>
<dbReference type="PROSITE" id="PS00092">
    <property type="entry name" value="N6_MTASE"/>
    <property type="match status" value="1"/>
</dbReference>
<sequence length="194" mass="22009">MTAGRHPVSQTKHWCTPQKYVDAVTEVFDGQIDLDPCSNEYSTVNARVEYILPENDGLRDSWDYDRIYVNPPYGRDVEHGTTIADWFVRIADAVGRGSEVMALVPVATNTAHWKDFVYPVASAICFLYDTRLHFVINGNEDTKGAPMSCCMIYYGDNPRKFGRVFSRYGAVVFLDDAMMPRTRNGKIISENTLF</sequence>